<evidence type="ECO:0000256" key="5">
    <source>
        <dbReference type="SAM" id="MobiDB-lite"/>
    </source>
</evidence>
<keyword evidence="2" id="KW-0812">Transmembrane</keyword>
<evidence type="ECO:0000313" key="8">
    <source>
        <dbReference type="EMBL" id="KAK7473757.1"/>
    </source>
</evidence>
<accession>A0ABD0JFV5</accession>
<comment type="subcellular location">
    <subcellularLocation>
        <location evidence="1">Membrane</location>
    </subcellularLocation>
</comment>
<feature type="region of interest" description="Disordered" evidence="5">
    <location>
        <begin position="104"/>
        <end position="126"/>
    </location>
</feature>
<dbReference type="Proteomes" id="UP001519460">
    <property type="component" value="Unassembled WGS sequence"/>
</dbReference>
<evidence type="ECO:0000256" key="6">
    <source>
        <dbReference type="SAM" id="SignalP"/>
    </source>
</evidence>
<feature type="compositionally biased region" description="Polar residues" evidence="5">
    <location>
        <begin position="22"/>
        <end position="39"/>
    </location>
</feature>
<reference evidence="8 9" key="1">
    <citation type="journal article" date="2023" name="Sci. Data">
        <title>Genome assembly of the Korean intertidal mud-creeper Batillaria attramentaria.</title>
        <authorList>
            <person name="Patra A.K."/>
            <person name="Ho P.T."/>
            <person name="Jun S."/>
            <person name="Lee S.J."/>
            <person name="Kim Y."/>
            <person name="Won Y.J."/>
        </authorList>
    </citation>
    <scope>NUCLEOTIDE SEQUENCE [LARGE SCALE GENOMIC DNA]</scope>
    <source>
        <strain evidence="8">Wonlab-2016</strain>
    </source>
</reference>
<evidence type="ECO:0000259" key="7">
    <source>
        <dbReference type="Pfam" id="PF01094"/>
    </source>
</evidence>
<dbReference type="Pfam" id="PF01094">
    <property type="entry name" value="ANF_receptor"/>
    <property type="match status" value="1"/>
</dbReference>
<feature type="non-terminal residue" evidence="8">
    <location>
        <position position="359"/>
    </location>
</feature>
<evidence type="ECO:0000256" key="1">
    <source>
        <dbReference type="ARBA" id="ARBA00004370"/>
    </source>
</evidence>
<dbReference type="AlphaFoldDB" id="A0ABD0JFV5"/>
<keyword evidence="4" id="KW-0472">Membrane</keyword>
<feature type="region of interest" description="Disordered" evidence="5">
    <location>
        <begin position="22"/>
        <end position="75"/>
    </location>
</feature>
<protein>
    <recommendedName>
        <fullName evidence="7">Receptor ligand binding region domain-containing protein</fullName>
    </recommendedName>
</protein>
<keyword evidence="9" id="KW-1185">Reference proteome</keyword>
<keyword evidence="3" id="KW-1133">Transmembrane helix</keyword>
<evidence type="ECO:0000256" key="4">
    <source>
        <dbReference type="ARBA" id="ARBA00023136"/>
    </source>
</evidence>
<keyword evidence="6" id="KW-0732">Signal</keyword>
<feature type="compositionally biased region" description="Low complexity" evidence="5">
    <location>
        <begin position="46"/>
        <end position="62"/>
    </location>
</feature>
<dbReference type="PANTHER" id="PTHR44755:SF11">
    <property type="entry name" value="ATRIAL NATRIURETIC PEPTIDE RECEPTOR 3 ISOFORM X1"/>
    <property type="match status" value="1"/>
</dbReference>
<name>A0ABD0JFV5_9CAEN</name>
<dbReference type="InterPro" id="IPR001828">
    <property type="entry name" value="ANF_lig-bd_rcpt"/>
</dbReference>
<feature type="chain" id="PRO_5044889670" description="Receptor ligand binding region domain-containing protein" evidence="6">
    <location>
        <begin position="20"/>
        <end position="359"/>
    </location>
</feature>
<evidence type="ECO:0000313" key="9">
    <source>
        <dbReference type="Proteomes" id="UP001519460"/>
    </source>
</evidence>
<feature type="compositionally biased region" description="Polar residues" evidence="5">
    <location>
        <begin position="63"/>
        <end position="75"/>
    </location>
</feature>
<dbReference type="InterPro" id="IPR052612">
    <property type="entry name" value="ANP_Clearance_Receptor"/>
</dbReference>
<sequence length="359" mass="39715">MSGGRLFFLCLLIVPGVYGNTTEMSPSISRIDENTSVTSKTDEILSSSSATTPPPVTDTTQSGLSTESSTSEMDGIHSLSSAFSQETTTIITSVDETTVSRIPTSTAEYSTSEGEPASPCIPRIKGENPIPRKARIAFLLPFEPETRLFSLKHVRPAMDIALKRVVSLELLSDLQVEVSYRDSKCSISDGMNEAVNFYATETADVFFGPTCDYAAAPVARQVRYWNKALVTAGAMAGDFGLSKRGMFPLLTRVGANFNSLLEFLRALLAHYNWRRLKLIYNPDGFAEVMDRYCHIAMDAVHHGLRIARALGIGDVIHDYYKFDKTRHAIEDIPIELGGDFSAENFRKFKPPEWFPNVEK</sequence>
<proteinExistence type="predicted"/>
<dbReference type="InterPro" id="IPR028082">
    <property type="entry name" value="Peripla_BP_I"/>
</dbReference>
<dbReference type="GO" id="GO:0016020">
    <property type="term" value="C:membrane"/>
    <property type="evidence" value="ECO:0007669"/>
    <property type="project" value="UniProtKB-SubCell"/>
</dbReference>
<dbReference type="Gene3D" id="3.40.50.2300">
    <property type="match status" value="1"/>
</dbReference>
<evidence type="ECO:0000256" key="2">
    <source>
        <dbReference type="ARBA" id="ARBA00022692"/>
    </source>
</evidence>
<evidence type="ECO:0000256" key="3">
    <source>
        <dbReference type="ARBA" id="ARBA00022989"/>
    </source>
</evidence>
<comment type="caution">
    <text evidence="8">The sequence shown here is derived from an EMBL/GenBank/DDBJ whole genome shotgun (WGS) entry which is preliminary data.</text>
</comment>
<dbReference type="SUPFAM" id="SSF53822">
    <property type="entry name" value="Periplasmic binding protein-like I"/>
    <property type="match status" value="1"/>
</dbReference>
<feature type="domain" description="Receptor ligand binding region" evidence="7">
    <location>
        <begin position="154"/>
        <end position="287"/>
    </location>
</feature>
<gene>
    <name evidence="8" type="ORF">BaRGS_00034980</name>
</gene>
<organism evidence="8 9">
    <name type="scientific">Batillaria attramentaria</name>
    <dbReference type="NCBI Taxonomy" id="370345"/>
    <lineage>
        <taxon>Eukaryota</taxon>
        <taxon>Metazoa</taxon>
        <taxon>Spiralia</taxon>
        <taxon>Lophotrochozoa</taxon>
        <taxon>Mollusca</taxon>
        <taxon>Gastropoda</taxon>
        <taxon>Caenogastropoda</taxon>
        <taxon>Sorbeoconcha</taxon>
        <taxon>Cerithioidea</taxon>
        <taxon>Batillariidae</taxon>
        <taxon>Batillaria</taxon>
    </lineage>
</organism>
<feature type="signal peptide" evidence="6">
    <location>
        <begin position="1"/>
        <end position="19"/>
    </location>
</feature>
<dbReference type="EMBL" id="JACVVK020000458">
    <property type="protein sequence ID" value="KAK7473757.1"/>
    <property type="molecule type" value="Genomic_DNA"/>
</dbReference>
<dbReference type="PANTHER" id="PTHR44755">
    <property type="entry name" value="NATRIURETIC PEPTIDE RECEPTOR 3-RELATED"/>
    <property type="match status" value="1"/>
</dbReference>
<feature type="compositionally biased region" description="Polar residues" evidence="5">
    <location>
        <begin position="104"/>
        <end position="113"/>
    </location>
</feature>